<dbReference type="InterPro" id="IPR036465">
    <property type="entry name" value="vWFA_dom_sf"/>
</dbReference>
<gene>
    <name evidence="1" type="ORF">DIC32_05300</name>
</gene>
<reference evidence="1 2" key="1">
    <citation type="journal article" date="2018" name="Nat. Biotechnol.">
        <title>A standardized bacterial taxonomy based on genome phylogeny substantially revises the tree of life.</title>
        <authorList>
            <person name="Parks D.H."/>
            <person name="Chuvochina M."/>
            <person name="Waite D.W."/>
            <person name="Rinke C."/>
            <person name="Skarshewski A."/>
            <person name="Chaumeil P.A."/>
            <person name="Hugenholtz P."/>
        </authorList>
    </citation>
    <scope>NUCLEOTIDE SEQUENCE [LARGE SCALE GENOMIC DNA]</scope>
    <source>
        <strain evidence="1">UBA10045</strain>
    </source>
</reference>
<comment type="caution">
    <text evidence="1">The sequence shown here is derived from an EMBL/GenBank/DDBJ whole genome shotgun (WGS) entry which is preliminary data.</text>
</comment>
<sequence>MRMKAKKYKQGLVTSFTALSTAMLCQTATTYASDIEIYKAPTTGGASLMMVLDVSGSMEGDSPIEKDFGIECEDKGKDKNEKNIEVSTTFNRVKYNFNGYYCSINANTKGEPHTNNATNKANIIKSCDPEKDNSGKITKFWCPDRLTSLKKSLFTLLNSSNESERLKDTTIVGITQFPKTGVLFAPAVMNDTNRAALLNIVKDIPISNRSFLSDTGTPLAAGYSVGVTGLLNSTSTSETACAGFGTYLLTDGAPNENKNSVKDSGTRINNILSSTTISCSGEDNSWDCIEKGAAKLIDKSVNKKLGATLASQQGLEIKTAVVGFGKDFSFTDKNDNSQTVPYIAENLSTYNNAWLEGKFKGNALDASKAAVAGKGGWYSAANTSDIVESVTNFVNSIKIPIPAITTGSSAIPQDILNTSVIQPYAYFPQFEPKPSEDFRAWTGNLKKYKVDGGLLKDKNNAMLFSSAGVLDKTNEDLWTPNYEDSITAAQQSLKSLGGLLSRLNLKKTGSTLNRKVFTSNGATLETVDEAYIKQAPKTRGYYLGLLGYDITNAQVQDLASNFDLSSLPQTTNELRQIGAVMHSTPVLLTQSGKIVNSTTGNDTTNRDDYVLFGTTQGVLHVVKAGKSDEITKVGNTAGQEVFAFVPQEMLAAQGKAFLDPPQTVVEGGTSNGMNNLYYGVDGAWTAHTEYVYNTIDETFKVYETSSKYGKQWVYGGLRMGGRSYYALDLTKMAETTGNEPVVKFRINPVTNSVDGFTTPSTERTRYEALGKMGQSWSKPTIANVQWKGKRRLVMFVGGGYDPGYETFNYNQDSVAQNTTTGTGAGIGAGVYMFDANTGEFLWSNYDAKAAAGAATTYIGHGDELKYSVVSQIKGVDRDGDGDVDHLYFGDLGGQVFRVDLDSKHSASGTAANYAKQITRIYNGHVANGVSPRFYEMPAFTVYQGAGGLFAVISIGSGNRSTPLLGKQVNGAYIVNGETAALNATLTNDAIYNIYDKAVTDTNPAAVTLLTSPTQSNLYELTSTNRELNAATAGTPPANLAANKENSNYKGWYYSFISPNLASNDTRRAIEKVQGDLIAIDNDLYVSTFDAEGVGTTESCGAGIYGNSRAHRFCMPYGQCVNGDTVASNTLVLGKGLLGITMGPGTTGADRRIIAPLGSLPNGNKITGITYSAANKLIPQSWYEKN</sequence>
<organism evidence="1 2">
    <name type="scientific">Acinetobacter radioresistens</name>
    <dbReference type="NCBI Taxonomy" id="40216"/>
    <lineage>
        <taxon>Bacteria</taxon>
        <taxon>Pseudomonadati</taxon>
        <taxon>Pseudomonadota</taxon>
        <taxon>Gammaproteobacteria</taxon>
        <taxon>Moraxellales</taxon>
        <taxon>Moraxellaceae</taxon>
        <taxon>Acinetobacter</taxon>
    </lineage>
</organism>
<evidence type="ECO:0000313" key="2">
    <source>
        <dbReference type="Proteomes" id="UP000262257"/>
    </source>
</evidence>
<evidence type="ECO:0000313" key="1">
    <source>
        <dbReference type="EMBL" id="HCM31077.1"/>
    </source>
</evidence>
<dbReference type="EMBL" id="DPXL01000067">
    <property type="protein sequence ID" value="HCM31077.1"/>
    <property type="molecule type" value="Genomic_DNA"/>
</dbReference>
<accession>A0A3D3G0G8</accession>
<protein>
    <submittedName>
        <fullName evidence="1">Uncharacterized protein</fullName>
    </submittedName>
</protein>
<dbReference type="Proteomes" id="UP000262257">
    <property type="component" value="Unassembled WGS sequence"/>
</dbReference>
<dbReference type="AlphaFoldDB" id="A0A3D3G0G8"/>
<name>A0A3D3G0G8_ACIRA</name>
<proteinExistence type="predicted"/>
<dbReference type="Gene3D" id="3.40.50.410">
    <property type="entry name" value="von Willebrand factor, type A domain"/>
    <property type="match status" value="1"/>
</dbReference>